<dbReference type="RefSeq" id="WP_003683088.1">
    <property type="nucleotide sequence ID" value="NZ_CP017151.1"/>
</dbReference>
<evidence type="ECO:0000313" key="2">
    <source>
        <dbReference type="EMBL" id="AOR75241.1"/>
    </source>
</evidence>
<reference evidence="2 3" key="1">
    <citation type="submission" date="2016-09" db="EMBL/GenBank/DDBJ databases">
        <title>Genome Sequence of the Lactobacillus fermentum strain NCC2970 (CNCM I-5068).</title>
        <authorList>
            <person name="Barretto C."/>
            <person name="Ngom-Bru C."/>
            <person name="Genevaz A."/>
            <person name="Fournier C."/>
            <person name="Moine D."/>
            <person name="Kassam M."/>
            <person name="Iltis A."/>
            <person name="Sagory-Zalkind P."/>
            <person name="Faucherand G."/>
            <person name="Descombes P."/>
            <person name="Duboux S."/>
        </authorList>
    </citation>
    <scope>NUCLEOTIDE SEQUENCE [LARGE SCALE GENOMIC DNA]</scope>
    <source>
        <strain evidence="2 3">NCC2970</strain>
    </source>
</reference>
<dbReference type="Gene3D" id="3.40.50.12500">
    <property type="match status" value="1"/>
</dbReference>
<dbReference type="InterPro" id="IPR015942">
    <property type="entry name" value="Asp/Glu/hydantoin_racemase"/>
</dbReference>
<sequence length="254" mass="26909">MKKTGDYLGSPADLDGVVSVTPQPVAGAAIGIIAVNLVYPKLPGNVANASTFAFPVDYEVIDLAIEQLFEADPGAVDQIVQAAKRLEARGVRAIVGACGYFANFQTQVQAAVRVPVLLSSLAQLPLIKTSLRADQRIAVLVADIQGATPELLANVNATPDKVTFVDIGSLPEFHAIRYGETTLDNGALKRALVQKAVAAVKQDPSIGALLLECSDLPPYAAAIQAGVGLPVFDFITLINWLHQSLCQRPYYGFI</sequence>
<accession>A0A0F4HCN8</accession>
<gene>
    <name evidence="2" type="ORF">LACFE_CDS1798</name>
</gene>
<dbReference type="GO" id="GO:0047661">
    <property type="term" value="F:amino-acid racemase activity"/>
    <property type="evidence" value="ECO:0007669"/>
    <property type="project" value="InterPro"/>
</dbReference>
<proteinExistence type="inferred from homology"/>
<evidence type="ECO:0008006" key="4">
    <source>
        <dbReference type="Google" id="ProtNLM"/>
    </source>
</evidence>
<dbReference type="PATRIC" id="fig|1613.112.peg.1883"/>
<dbReference type="InterPro" id="IPR053714">
    <property type="entry name" value="Iso_Racemase_Enz_sf"/>
</dbReference>
<dbReference type="NCBIfam" id="NF005679">
    <property type="entry name" value="PRK07475.1"/>
    <property type="match status" value="1"/>
</dbReference>
<evidence type="ECO:0000256" key="1">
    <source>
        <dbReference type="ARBA" id="ARBA00038414"/>
    </source>
</evidence>
<organism evidence="2 3">
    <name type="scientific">Limosilactobacillus fermentum</name>
    <name type="common">Lactobacillus fermentum</name>
    <dbReference type="NCBI Taxonomy" id="1613"/>
    <lineage>
        <taxon>Bacteria</taxon>
        <taxon>Bacillati</taxon>
        <taxon>Bacillota</taxon>
        <taxon>Bacilli</taxon>
        <taxon>Lactobacillales</taxon>
        <taxon>Lactobacillaceae</taxon>
        <taxon>Limosilactobacillus</taxon>
    </lineage>
</organism>
<dbReference type="AlphaFoldDB" id="A0A0F4HCN8"/>
<dbReference type="EMBL" id="CP017151">
    <property type="protein sequence ID" value="AOR75241.1"/>
    <property type="molecule type" value="Genomic_DNA"/>
</dbReference>
<dbReference type="Proteomes" id="UP000094714">
    <property type="component" value="Chromosome"/>
</dbReference>
<comment type="similarity">
    <text evidence="1">Belongs to the HyuE racemase family.</text>
</comment>
<protein>
    <recommendedName>
        <fullName evidence="4">Aspartate/glutamate racemase family protein</fullName>
    </recommendedName>
</protein>
<evidence type="ECO:0000313" key="3">
    <source>
        <dbReference type="Proteomes" id="UP000094714"/>
    </source>
</evidence>
<name>A0A0F4HCN8_LIMFE</name>
<dbReference type="Pfam" id="PF01177">
    <property type="entry name" value="Asp_Glu_race"/>
    <property type="match status" value="1"/>
</dbReference>